<name>A0A271J0M4_9BACT</name>
<accession>A0A271J0M4</accession>
<gene>
    <name evidence="1" type="ORF">BSZ37_08655</name>
</gene>
<evidence type="ECO:0000313" key="2">
    <source>
        <dbReference type="Proteomes" id="UP000216339"/>
    </source>
</evidence>
<dbReference type="SUPFAM" id="SSF103032">
    <property type="entry name" value="Hypothetical protein YwqG"/>
    <property type="match status" value="1"/>
</dbReference>
<dbReference type="EMBL" id="MQWD01000001">
    <property type="protein sequence ID" value="PAP76505.1"/>
    <property type="molecule type" value="Genomic_DNA"/>
</dbReference>
<comment type="caution">
    <text evidence="1">The sequence shown here is derived from an EMBL/GenBank/DDBJ whole genome shotgun (WGS) entry which is preliminary data.</text>
</comment>
<dbReference type="PANTHER" id="PTHR36436">
    <property type="entry name" value="SLL5081 PROTEIN"/>
    <property type="match status" value="1"/>
</dbReference>
<dbReference type="Proteomes" id="UP000216339">
    <property type="component" value="Unassembled WGS sequence"/>
</dbReference>
<protein>
    <recommendedName>
        <fullName evidence="3">DUF1963 domain-containing protein</fullName>
    </recommendedName>
</protein>
<dbReference type="PANTHER" id="PTHR36436:SF6">
    <property type="entry name" value="SLL5081 PROTEIN"/>
    <property type="match status" value="1"/>
</dbReference>
<dbReference type="Gene3D" id="2.30.320.10">
    <property type="entry name" value="YwqG-like"/>
    <property type="match status" value="1"/>
</dbReference>
<organism evidence="1 2">
    <name type="scientific">Rubrivirga marina</name>
    <dbReference type="NCBI Taxonomy" id="1196024"/>
    <lineage>
        <taxon>Bacteria</taxon>
        <taxon>Pseudomonadati</taxon>
        <taxon>Rhodothermota</taxon>
        <taxon>Rhodothermia</taxon>
        <taxon>Rhodothermales</taxon>
        <taxon>Rubricoccaceae</taxon>
        <taxon>Rubrivirga</taxon>
    </lineage>
</organism>
<reference evidence="1 2" key="1">
    <citation type="submission" date="2016-11" db="EMBL/GenBank/DDBJ databases">
        <title>Study of marine rhodopsin-containing bacteria.</title>
        <authorList>
            <person name="Yoshizawa S."/>
            <person name="Kumagai Y."/>
            <person name="Kogure K."/>
        </authorList>
    </citation>
    <scope>NUCLEOTIDE SEQUENCE [LARGE SCALE GENOMIC DNA]</scope>
    <source>
        <strain evidence="1 2">SAORIC-28</strain>
    </source>
</reference>
<sequence length="232" mass="25521">MDVPAALQPYVRTAWLPETAEEDGPRTASKLGGTAWIPADETWPACPNCGRSLQLLLQLNPDDLPEAVRGEVGEGLVQLFYCTSQDPLCEVDCEAFFPFSASVVARRVVPDGEGSEAVPDLADPFPPRRVVGWRPVDDLPVPEDAPELSLPDEVWDEVYRHGLVERDKLAGWPTWIQGPERPACPRCGTEMRVVFQIVSDDTLPILFGDMGTGHLTRCPEHADVLTFGWACT</sequence>
<proteinExistence type="predicted"/>
<evidence type="ECO:0008006" key="3">
    <source>
        <dbReference type="Google" id="ProtNLM"/>
    </source>
</evidence>
<dbReference type="OrthoDB" id="1414356at2"/>
<keyword evidence="2" id="KW-1185">Reference proteome</keyword>
<dbReference type="InterPro" id="IPR015315">
    <property type="entry name" value="DUF1963"/>
</dbReference>
<dbReference type="AlphaFoldDB" id="A0A271J0M4"/>
<evidence type="ECO:0000313" key="1">
    <source>
        <dbReference type="EMBL" id="PAP76505.1"/>
    </source>
</evidence>
<dbReference type="InterPro" id="IPR035948">
    <property type="entry name" value="YwqG-like_sf"/>
</dbReference>
<dbReference type="Pfam" id="PF09234">
    <property type="entry name" value="DUF1963"/>
    <property type="match status" value="1"/>
</dbReference>
<dbReference type="RefSeq" id="WP_095510162.1">
    <property type="nucleotide sequence ID" value="NZ_MQWD01000001.1"/>
</dbReference>